<comment type="caution">
    <text evidence="1">The sequence shown here is derived from an EMBL/GenBank/DDBJ whole genome shotgun (WGS) entry which is preliminary data.</text>
</comment>
<evidence type="ECO:0000313" key="2">
    <source>
        <dbReference type="Proteomes" id="UP001055811"/>
    </source>
</evidence>
<gene>
    <name evidence="1" type="ORF">L2E82_38744</name>
</gene>
<dbReference type="EMBL" id="CM042015">
    <property type="protein sequence ID" value="KAI3709035.1"/>
    <property type="molecule type" value="Genomic_DNA"/>
</dbReference>
<protein>
    <submittedName>
        <fullName evidence="1">Uncharacterized protein</fullName>
    </submittedName>
</protein>
<keyword evidence="2" id="KW-1185">Reference proteome</keyword>
<proteinExistence type="predicted"/>
<evidence type="ECO:0000313" key="1">
    <source>
        <dbReference type="EMBL" id="KAI3709035.1"/>
    </source>
</evidence>
<reference evidence="2" key="1">
    <citation type="journal article" date="2022" name="Mol. Ecol. Resour.">
        <title>The genomes of chicory, endive, great burdock and yacon provide insights into Asteraceae palaeo-polyploidization history and plant inulin production.</title>
        <authorList>
            <person name="Fan W."/>
            <person name="Wang S."/>
            <person name="Wang H."/>
            <person name="Wang A."/>
            <person name="Jiang F."/>
            <person name="Liu H."/>
            <person name="Zhao H."/>
            <person name="Xu D."/>
            <person name="Zhang Y."/>
        </authorList>
    </citation>
    <scope>NUCLEOTIDE SEQUENCE [LARGE SCALE GENOMIC DNA]</scope>
    <source>
        <strain evidence="2">cv. Punajuju</strain>
    </source>
</reference>
<sequence length="66" mass="7478">MCVAQEATIRSLRDMMVATLGRMIDHLRKSMSVDLDDLTVLILDEADCILERGFKLEIPKLVMLIS</sequence>
<dbReference type="Proteomes" id="UP001055811">
    <property type="component" value="Linkage Group LG07"/>
</dbReference>
<reference evidence="1 2" key="2">
    <citation type="journal article" date="2022" name="Mol. Ecol. Resour.">
        <title>The genomes of chicory, endive, great burdock and yacon provide insights into Asteraceae paleo-polyploidization history and plant inulin production.</title>
        <authorList>
            <person name="Fan W."/>
            <person name="Wang S."/>
            <person name="Wang H."/>
            <person name="Wang A."/>
            <person name="Jiang F."/>
            <person name="Liu H."/>
            <person name="Zhao H."/>
            <person name="Xu D."/>
            <person name="Zhang Y."/>
        </authorList>
    </citation>
    <scope>NUCLEOTIDE SEQUENCE [LARGE SCALE GENOMIC DNA]</scope>
    <source>
        <strain evidence="2">cv. Punajuju</strain>
        <tissue evidence="1">Leaves</tissue>
    </source>
</reference>
<name>A0ACB9AHB4_CICIN</name>
<accession>A0ACB9AHB4</accession>
<organism evidence="1 2">
    <name type="scientific">Cichorium intybus</name>
    <name type="common">Chicory</name>
    <dbReference type="NCBI Taxonomy" id="13427"/>
    <lineage>
        <taxon>Eukaryota</taxon>
        <taxon>Viridiplantae</taxon>
        <taxon>Streptophyta</taxon>
        <taxon>Embryophyta</taxon>
        <taxon>Tracheophyta</taxon>
        <taxon>Spermatophyta</taxon>
        <taxon>Magnoliopsida</taxon>
        <taxon>eudicotyledons</taxon>
        <taxon>Gunneridae</taxon>
        <taxon>Pentapetalae</taxon>
        <taxon>asterids</taxon>
        <taxon>campanulids</taxon>
        <taxon>Asterales</taxon>
        <taxon>Asteraceae</taxon>
        <taxon>Cichorioideae</taxon>
        <taxon>Cichorieae</taxon>
        <taxon>Cichoriinae</taxon>
        <taxon>Cichorium</taxon>
    </lineage>
</organism>